<keyword evidence="3" id="KW-0808">Transferase</keyword>
<comment type="caution">
    <text evidence="3">The sequence shown here is derived from an EMBL/GenBank/DDBJ whole genome shotgun (WGS) entry which is preliminary data.</text>
</comment>
<evidence type="ECO:0000313" key="4">
    <source>
        <dbReference type="Proteomes" id="UP000037510"/>
    </source>
</evidence>
<dbReference type="InterPro" id="IPR001680">
    <property type="entry name" value="WD40_rpt"/>
</dbReference>
<accession>A0A0L7K3G2</accession>
<evidence type="ECO:0000256" key="1">
    <source>
        <dbReference type="ARBA" id="ARBA00022741"/>
    </source>
</evidence>
<keyword evidence="2" id="KW-0853">WD repeat</keyword>
<dbReference type="GO" id="GO:0006623">
    <property type="term" value="P:protein targeting to vacuole"/>
    <property type="evidence" value="ECO:0007669"/>
    <property type="project" value="TreeGrafter"/>
</dbReference>
<dbReference type="EMBL" id="JTDY01012094">
    <property type="protein sequence ID" value="KOB52331.1"/>
    <property type="molecule type" value="Genomic_DNA"/>
</dbReference>
<gene>
    <name evidence="3" type="ORF">OBRU01_26281</name>
</gene>
<dbReference type="GO" id="GO:0004674">
    <property type="term" value="F:protein serine/threonine kinase activity"/>
    <property type="evidence" value="ECO:0007669"/>
    <property type="project" value="InterPro"/>
</dbReference>
<dbReference type="GO" id="GO:0000166">
    <property type="term" value="F:nucleotide binding"/>
    <property type="evidence" value="ECO:0007669"/>
    <property type="project" value="UniProtKB-KW"/>
</dbReference>
<dbReference type="InterPro" id="IPR036322">
    <property type="entry name" value="WD40_repeat_dom_sf"/>
</dbReference>
<feature type="repeat" description="WD" evidence="2">
    <location>
        <begin position="94"/>
        <end position="127"/>
    </location>
</feature>
<dbReference type="Proteomes" id="UP000037510">
    <property type="component" value="Unassembled WGS sequence"/>
</dbReference>
<dbReference type="GO" id="GO:0071561">
    <property type="term" value="C:nucleus-vacuole junction"/>
    <property type="evidence" value="ECO:0007669"/>
    <property type="project" value="TreeGrafter"/>
</dbReference>
<dbReference type="SUPFAM" id="SSF50978">
    <property type="entry name" value="WD40 repeat-like"/>
    <property type="match status" value="1"/>
</dbReference>
<organism evidence="3 4">
    <name type="scientific">Operophtera brumata</name>
    <name type="common">Winter moth</name>
    <name type="synonym">Phalaena brumata</name>
    <dbReference type="NCBI Taxonomy" id="104452"/>
    <lineage>
        <taxon>Eukaryota</taxon>
        <taxon>Metazoa</taxon>
        <taxon>Ecdysozoa</taxon>
        <taxon>Arthropoda</taxon>
        <taxon>Hexapoda</taxon>
        <taxon>Insecta</taxon>
        <taxon>Pterygota</taxon>
        <taxon>Neoptera</taxon>
        <taxon>Endopterygota</taxon>
        <taxon>Lepidoptera</taxon>
        <taxon>Glossata</taxon>
        <taxon>Ditrysia</taxon>
        <taxon>Geometroidea</taxon>
        <taxon>Geometridae</taxon>
        <taxon>Larentiinae</taxon>
        <taxon>Operophtera</taxon>
    </lineage>
</organism>
<keyword evidence="4" id="KW-1185">Reference proteome</keyword>
<dbReference type="PROSITE" id="PS50082">
    <property type="entry name" value="WD_REPEATS_2"/>
    <property type="match status" value="2"/>
</dbReference>
<dbReference type="PROSITE" id="PS50294">
    <property type="entry name" value="WD_REPEATS_REGION"/>
    <property type="match status" value="1"/>
</dbReference>
<dbReference type="InterPro" id="IPR045162">
    <property type="entry name" value="Vps15-like"/>
</dbReference>
<dbReference type="PANTHER" id="PTHR17583:SF0">
    <property type="entry name" value="PHOSPHOINOSITIDE 3-KINASE REGULATORY SUBUNIT 4"/>
    <property type="match status" value="1"/>
</dbReference>
<feature type="repeat" description="WD" evidence="2">
    <location>
        <begin position="16"/>
        <end position="41"/>
    </location>
</feature>
<proteinExistence type="predicted"/>
<dbReference type="GO" id="GO:0034271">
    <property type="term" value="C:phosphatidylinositol 3-kinase complex, class III, type I"/>
    <property type="evidence" value="ECO:0007669"/>
    <property type="project" value="TreeGrafter"/>
</dbReference>
<name>A0A0L7K3G2_OPEBR</name>
<dbReference type="InterPro" id="IPR015943">
    <property type="entry name" value="WD40/YVTN_repeat-like_dom_sf"/>
</dbReference>
<keyword evidence="3" id="KW-0418">Kinase</keyword>
<dbReference type="GO" id="GO:0034272">
    <property type="term" value="C:phosphatidylinositol 3-kinase complex, class III, type II"/>
    <property type="evidence" value="ECO:0007669"/>
    <property type="project" value="TreeGrafter"/>
</dbReference>
<dbReference type="AlphaFoldDB" id="A0A0L7K3G2"/>
<protein>
    <submittedName>
        <fullName evidence="3">Phosphoinositide 3-kinase regulatory subunit 4</fullName>
    </submittedName>
</protein>
<reference evidence="3 4" key="1">
    <citation type="journal article" date="2015" name="Genome Biol. Evol.">
        <title>The genome of winter moth (Operophtera brumata) provides a genomic perspective on sexual dimorphism and phenology.</title>
        <authorList>
            <person name="Derks M.F."/>
            <person name="Smit S."/>
            <person name="Salis L."/>
            <person name="Schijlen E."/>
            <person name="Bossers A."/>
            <person name="Mateman C."/>
            <person name="Pijl A.S."/>
            <person name="de Ridder D."/>
            <person name="Groenen M.A."/>
            <person name="Visser M.E."/>
            <person name="Megens H.J."/>
        </authorList>
    </citation>
    <scope>NUCLEOTIDE SEQUENCE [LARGE SCALE GENOMIC DNA]</scope>
    <source>
        <strain evidence="3">WM2013NL</strain>
        <tissue evidence="3">Head and thorax</tissue>
    </source>
</reference>
<feature type="non-terminal residue" evidence="3">
    <location>
        <position position="1"/>
    </location>
</feature>
<dbReference type="GO" id="GO:0016236">
    <property type="term" value="P:macroautophagy"/>
    <property type="evidence" value="ECO:0007669"/>
    <property type="project" value="InterPro"/>
</dbReference>
<dbReference type="Gene3D" id="2.130.10.10">
    <property type="entry name" value="YVTN repeat-like/Quinoprotein amine dehydrogenase"/>
    <property type="match status" value="1"/>
</dbReference>
<dbReference type="GO" id="GO:0045324">
    <property type="term" value="P:late endosome to vacuole transport"/>
    <property type="evidence" value="ECO:0007669"/>
    <property type="project" value="InterPro"/>
</dbReference>
<sequence>ATHYTHAMYCGRTGGSRYLLTGGSDQRIRYWDLEHPEASYVLLQAPADSARDHTTTKYRSRIIDGTTVIQELCKVNPSAAPPEDNVYRTVESRTFHHTAPITALTLAEGAKPYLVSSAADGVINVWK</sequence>
<dbReference type="Pfam" id="PF00400">
    <property type="entry name" value="WD40"/>
    <property type="match status" value="2"/>
</dbReference>
<evidence type="ECO:0000313" key="3">
    <source>
        <dbReference type="EMBL" id="KOB52331.1"/>
    </source>
</evidence>
<dbReference type="SMART" id="SM00320">
    <property type="entry name" value="WD40"/>
    <property type="match status" value="1"/>
</dbReference>
<dbReference type="STRING" id="104452.A0A0L7K3G2"/>
<keyword evidence="1" id="KW-0547">Nucleotide-binding</keyword>
<dbReference type="GO" id="GO:0005770">
    <property type="term" value="C:late endosome"/>
    <property type="evidence" value="ECO:0007669"/>
    <property type="project" value="TreeGrafter"/>
</dbReference>
<evidence type="ECO:0000256" key="2">
    <source>
        <dbReference type="PROSITE-ProRule" id="PRU00221"/>
    </source>
</evidence>
<dbReference type="PANTHER" id="PTHR17583">
    <property type="entry name" value="PHOSPHOINOSITIDE 3-KINASE REGULATORY SUBUNIT 4"/>
    <property type="match status" value="1"/>
</dbReference>